<dbReference type="AlphaFoldDB" id="A0A024FW21"/>
<proteinExistence type="predicted"/>
<evidence type="ECO:0000313" key="2">
    <source>
        <dbReference type="Proteomes" id="UP000053237"/>
    </source>
</evidence>
<gene>
    <name evidence="1" type="ORF">BN9_127870</name>
</gene>
<reference evidence="1 2" key="1">
    <citation type="submission" date="2012-05" db="EMBL/GenBank/DDBJ databases">
        <title>Recombination and specialization in a pathogen metapopulation.</title>
        <authorList>
            <person name="Gardiner A."/>
            <person name="Kemen E."/>
            <person name="Schultz-Larsen T."/>
            <person name="MacLean D."/>
            <person name="Van Oosterhout C."/>
            <person name="Jones J.D.G."/>
        </authorList>
    </citation>
    <scope>NUCLEOTIDE SEQUENCE [LARGE SCALE GENOMIC DNA]</scope>
    <source>
        <strain evidence="1 2">Ac Nc2</strain>
    </source>
</reference>
<dbReference type="Proteomes" id="UP000053237">
    <property type="component" value="Unassembled WGS sequence"/>
</dbReference>
<protein>
    <submittedName>
        <fullName evidence="1">Uncharacterized protein</fullName>
    </submittedName>
</protein>
<organism evidence="1 2">
    <name type="scientific">Albugo candida</name>
    <dbReference type="NCBI Taxonomy" id="65357"/>
    <lineage>
        <taxon>Eukaryota</taxon>
        <taxon>Sar</taxon>
        <taxon>Stramenopiles</taxon>
        <taxon>Oomycota</taxon>
        <taxon>Peronosporomycetes</taxon>
        <taxon>Albuginales</taxon>
        <taxon>Albuginaceae</taxon>
        <taxon>Albugo</taxon>
    </lineage>
</organism>
<accession>A0A024FW21</accession>
<name>A0A024FW21_9STRA</name>
<dbReference type="InParanoid" id="A0A024FW21"/>
<evidence type="ECO:0000313" key="1">
    <source>
        <dbReference type="EMBL" id="CCI11358.1"/>
    </source>
</evidence>
<sequence length="239" mass="27960">MVRKSPTRNGGPNEFFVSMVRLSPLIFCTELHRGPFREPVTHLQHISHKLQFELWIFIGAQSSHRPSRSKLFRTRLPFYYQNLQILLDVLQSTFWVTCDSHRRVLARILMQSNIFNLHSQREIIAHSYGDRIIPISATRFSRIGRFSAPSVRECNIENNVQRFFDRILRGLVLAAFCGGSVRAFAKSHRMVFQPISTARNLSPTRLDVYDTLYRRLHEDANLQNYIHLTLVFKVARIHI</sequence>
<dbReference type="EMBL" id="CAIX01000961">
    <property type="protein sequence ID" value="CCI11358.1"/>
    <property type="molecule type" value="Genomic_DNA"/>
</dbReference>
<keyword evidence="2" id="KW-1185">Reference proteome</keyword>
<comment type="caution">
    <text evidence="1">The sequence shown here is derived from an EMBL/GenBank/DDBJ whole genome shotgun (WGS) entry which is preliminary data.</text>
</comment>